<dbReference type="GeneID" id="91414010"/>
<dbReference type="Proteomes" id="UP001432075">
    <property type="component" value="Plasmid unnamed1"/>
</dbReference>
<reference evidence="1" key="1">
    <citation type="submission" date="2022-10" db="EMBL/GenBank/DDBJ databases">
        <title>The complete genomes of actinobacterial strains from the NBC collection.</title>
        <authorList>
            <person name="Joergensen T.S."/>
            <person name="Alvarez Arevalo M."/>
            <person name="Sterndorff E.B."/>
            <person name="Faurdal D."/>
            <person name="Vuksanovic O."/>
            <person name="Mourched A.-S."/>
            <person name="Charusanti P."/>
            <person name="Shaw S."/>
            <person name="Blin K."/>
            <person name="Weber T."/>
        </authorList>
    </citation>
    <scope>NUCLEOTIDE SEQUENCE</scope>
    <source>
        <strain evidence="1">NBC_00283</strain>
        <plasmid evidence="1">unnamed1</plasmid>
    </source>
</reference>
<dbReference type="Pfam" id="PF12261">
    <property type="entry name" value="T_hemolysin"/>
    <property type="match status" value="1"/>
</dbReference>
<protein>
    <submittedName>
        <fullName evidence="1">Thermostable hemolysin</fullName>
    </submittedName>
</protein>
<keyword evidence="2" id="KW-1185">Reference proteome</keyword>
<evidence type="ECO:0000313" key="1">
    <source>
        <dbReference type="EMBL" id="WUO51244.1"/>
    </source>
</evidence>
<organism evidence="1 2">
    <name type="scientific">Streptomyces goshikiensis</name>
    <dbReference type="NCBI Taxonomy" id="1942"/>
    <lineage>
        <taxon>Bacteria</taxon>
        <taxon>Bacillati</taxon>
        <taxon>Actinomycetota</taxon>
        <taxon>Actinomycetes</taxon>
        <taxon>Kitasatosporales</taxon>
        <taxon>Streptomycetaceae</taxon>
        <taxon>Streptomyces</taxon>
    </lineage>
</organism>
<sequence length="222" mass="24242">MLKISLALRDTSAWHEAGDLARTTYAAVHAAKIQPDPDSFIVAVRQDEGGEPVMVGCAGCTHVSDEPFFSERYLDTTVEKAIAERTGTPVDRANVIEIGALASVPGSGQELVRLIPIISWCMGMEYILCTVTAPLRQSLRRAGIGFTVLGDADQDRLDPQERGSWGTYYDHLPQVGFIELRKLADLFANATGRYTFLEPMVELLTDTRATAPAQEAVSRASR</sequence>
<keyword evidence="1" id="KW-0614">Plasmid</keyword>
<accession>A0ABZ1RXL0</accession>
<evidence type="ECO:0000313" key="2">
    <source>
        <dbReference type="Proteomes" id="UP001432075"/>
    </source>
</evidence>
<geneLocation type="plasmid" evidence="1 2">
    <name>unnamed1</name>
</geneLocation>
<proteinExistence type="predicted"/>
<dbReference type="InterPro" id="IPR022050">
    <property type="entry name" value="T_hemolysin"/>
</dbReference>
<name>A0ABZ1RXL0_9ACTN</name>
<dbReference type="EMBL" id="CP108058">
    <property type="protein sequence ID" value="WUO51244.1"/>
    <property type="molecule type" value="Genomic_DNA"/>
</dbReference>
<dbReference type="RefSeq" id="WP_008740928.1">
    <property type="nucleotide sequence ID" value="NZ_BMVE01000016.1"/>
</dbReference>
<gene>
    <name evidence="1" type="ORF">OHU17_35835</name>
</gene>